<organism evidence="2 3">
    <name type="scientific">Allosediminivita pacifica</name>
    <dbReference type="NCBI Taxonomy" id="1267769"/>
    <lineage>
        <taxon>Bacteria</taxon>
        <taxon>Pseudomonadati</taxon>
        <taxon>Pseudomonadota</taxon>
        <taxon>Alphaproteobacteria</taxon>
        <taxon>Rhodobacterales</taxon>
        <taxon>Paracoccaceae</taxon>
        <taxon>Allosediminivita</taxon>
    </lineage>
</organism>
<dbReference type="AlphaFoldDB" id="A0A2T6BA67"/>
<comment type="caution">
    <text evidence="2">The sequence shown here is derived from an EMBL/GenBank/DDBJ whole genome shotgun (WGS) entry which is preliminary data.</text>
</comment>
<protein>
    <submittedName>
        <fullName evidence="2">Uncharacterized protein</fullName>
    </submittedName>
</protein>
<sequence length="78" mass="8811">MTQTQHMAQFPRPKIRSTMDLFARGSALPRSGAVKAFRNLSPEEMARGRPRHAFPRALPTGRAQINRDRPSNPSEVQQ</sequence>
<name>A0A2T6BA67_9RHOB</name>
<dbReference type="Proteomes" id="UP000244069">
    <property type="component" value="Unassembled WGS sequence"/>
</dbReference>
<feature type="region of interest" description="Disordered" evidence="1">
    <location>
        <begin position="39"/>
        <end position="78"/>
    </location>
</feature>
<accession>A0A2T6BA67</accession>
<evidence type="ECO:0000313" key="2">
    <source>
        <dbReference type="EMBL" id="PTX52918.1"/>
    </source>
</evidence>
<evidence type="ECO:0000256" key="1">
    <source>
        <dbReference type="SAM" id="MobiDB-lite"/>
    </source>
</evidence>
<dbReference type="RefSeq" id="WP_107974294.1">
    <property type="nucleotide sequence ID" value="NZ_BMEZ01000001.1"/>
</dbReference>
<evidence type="ECO:0000313" key="3">
    <source>
        <dbReference type="Proteomes" id="UP000244069"/>
    </source>
</evidence>
<proteinExistence type="predicted"/>
<gene>
    <name evidence="2" type="ORF">C8N44_101209</name>
</gene>
<dbReference type="EMBL" id="QBKN01000001">
    <property type="protein sequence ID" value="PTX52918.1"/>
    <property type="molecule type" value="Genomic_DNA"/>
</dbReference>
<keyword evidence="3" id="KW-1185">Reference proteome</keyword>
<reference evidence="2 3" key="1">
    <citation type="submission" date="2018-04" db="EMBL/GenBank/DDBJ databases">
        <title>Genomic Encyclopedia of Archaeal and Bacterial Type Strains, Phase II (KMG-II): from individual species to whole genera.</title>
        <authorList>
            <person name="Goeker M."/>
        </authorList>
    </citation>
    <scope>NUCLEOTIDE SEQUENCE [LARGE SCALE GENOMIC DNA]</scope>
    <source>
        <strain evidence="2 3">DSM 29329</strain>
    </source>
</reference>